<accession>A0ABX7PA08</accession>
<dbReference type="PROSITE" id="PS51257">
    <property type="entry name" value="PROKAR_LIPOPROTEIN"/>
    <property type="match status" value="1"/>
</dbReference>
<keyword evidence="2" id="KW-0732">Signal</keyword>
<gene>
    <name evidence="3" type="ORF">JY651_21665</name>
</gene>
<dbReference type="Proteomes" id="UP000662747">
    <property type="component" value="Chromosome"/>
</dbReference>
<dbReference type="Gene3D" id="2.120.10.30">
    <property type="entry name" value="TolB, C-terminal domain"/>
    <property type="match status" value="1"/>
</dbReference>
<dbReference type="SUPFAM" id="SSF69304">
    <property type="entry name" value="Tricorn protease N-terminal domain"/>
    <property type="match status" value="1"/>
</dbReference>
<protein>
    <submittedName>
        <fullName evidence="3">Gliding motility protein</fullName>
    </submittedName>
</protein>
<reference evidence="3 4" key="1">
    <citation type="submission" date="2021-02" db="EMBL/GenBank/DDBJ databases">
        <title>De Novo genome assembly of isolated myxobacteria.</title>
        <authorList>
            <person name="Stevens D.C."/>
        </authorList>
    </citation>
    <scope>NUCLEOTIDE SEQUENCE [LARGE SCALE GENOMIC DNA]</scope>
    <source>
        <strain evidence="4">SCPEA02</strain>
    </source>
</reference>
<feature type="signal peptide" evidence="2">
    <location>
        <begin position="1"/>
        <end position="23"/>
    </location>
</feature>
<feature type="compositionally biased region" description="Low complexity" evidence="1">
    <location>
        <begin position="50"/>
        <end position="62"/>
    </location>
</feature>
<dbReference type="RefSeq" id="WP_206728876.1">
    <property type="nucleotide sequence ID" value="NZ_CP071090.1"/>
</dbReference>
<sequence>MMRTRQGRLLGAGLLAALAVAGAGCKKGNEGSGGAAAPAASSGAAGGGAPARAPAPSRGAPEAGQGLLLAAGRAADLRVTPDGLKATYLLDGQKPRLDGVPPQMLLGKLYVVGVEGGEPRLLGESVTNVPGGLLFTKDSKHALFLTGYNPASQSGSLNVATLDDAKAEPAVLGTAVSYMLPSPDGTMLAFVDAGRLKLGALPSGPFTEVAGEVSTAQFTPDGKTLLIKRRLTAAGGLAAVSVEKPEAQPRKLADQVGDYAVSSDGKHVAFQVRSESVRGLYDLYLADVATMKPKRLAVASSVFAFSPDGKWLGRTENGKPDVPGDLYVGPADGGPGRKLGERVGSLTFAPDSTAVGFLEKWDTTAGAGLMSVASLPDGAPKQVGGRVPNFIWGSDGRFVAFLSRFLKPEYSVDLMLYPLGAEKAEKVHKGVFGYAFMPGNAQLVFRTNCIRNGRSCDFKALGLPPSGEAQTWMQGIFSYKLSEDGQRVLATYARMDSDTYDVAVYDVKTQARKTLDQGVQVPVSFAGKDDSRAMYIIAQGPKSGVYSIPATFEAAAQK</sequence>
<evidence type="ECO:0000256" key="1">
    <source>
        <dbReference type="SAM" id="MobiDB-lite"/>
    </source>
</evidence>
<feature type="region of interest" description="Disordered" evidence="1">
    <location>
        <begin position="30"/>
        <end position="62"/>
    </location>
</feature>
<evidence type="ECO:0000256" key="2">
    <source>
        <dbReference type="SAM" id="SignalP"/>
    </source>
</evidence>
<dbReference type="SUPFAM" id="SSF82171">
    <property type="entry name" value="DPP6 N-terminal domain-like"/>
    <property type="match status" value="1"/>
</dbReference>
<feature type="chain" id="PRO_5047073947" evidence="2">
    <location>
        <begin position="24"/>
        <end position="558"/>
    </location>
</feature>
<dbReference type="InterPro" id="IPR011042">
    <property type="entry name" value="6-blade_b-propeller_TolB-like"/>
</dbReference>
<organism evidence="3 4">
    <name type="scientific">Pyxidicoccus parkwayensis</name>
    <dbReference type="NCBI Taxonomy" id="2813578"/>
    <lineage>
        <taxon>Bacteria</taxon>
        <taxon>Pseudomonadati</taxon>
        <taxon>Myxococcota</taxon>
        <taxon>Myxococcia</taxon>
        <taxon>Myxococcales</taxon>
        <taxon>Cystobacterineae</taxon>
        <taxon>Myxococcaceae</taxon>
        <taxon>Pyxidicoccus</taxon>
    </lineage>
</organism>
<keyword evidence="4" id="KW-1185">Reference proteome</keyword>
<proteinExistence type="predicted"/>
<evidence type="ECO:0000313" key="4">
    <source>
        <dbReference type="Proteomes" id="UP000662747"/>
    </source>
</evidence>
<name>A0ABX7PA08_9BACT</name>
<dbReference type="EMBL" id="CP071090">
    <property type="protein sequence ID" value="QSQ27354.1"/>
    <property type="molecule type" value="Genomic_DNA"/>
</dbReference>
<evidence type="ECO:0000313" key="3">
    <source>
        <dbReference type="EMBL" id="QSQ27354.1"/>
    </source>
</evidence>